<sequence>MRSWLIVRGAYRMSRVAAIVMQKPARPCVAAYYGVPHAAAAGYSNGHYHYCE</sequence>
<comment type="caution">
    <text evidence="1">The sequence shown here is derived from an EMBL/GenBank/DDBJ whole genome shotgun (WGS) entry which is preliminary data.</text>
</comment>
<dbReference type="AlphaFoldDB" id="A0A0N8RAR9"/>
<dbReference type="Proteomes" id="UP000051335">
    <property type="component" value="Unassembled WGS sequence"/>
</dbReference>
<keyword evidence="2" id="KW-1185">Reference proteome</keyword>
<gene>
    <name evidence="1" type="ORF">ALO75_04259</name>
</gene>
<dbReference type="EMBL" id="LJQC01000098">
    <property type="protein sequence ID" value="KPX09959.1"/>
    <property type="molecule type" value="Genomic_DNA"/>
</dbReference>
<organism evidence="1 2">
    <name type="scientific">Pseudomonas syringae pv. coryli</name>
    <dbReference type="NCBI Taxonomy" id="317659"/>
    <lineage>
        <taxon>Bacteria</taxon>
        <taxon>Pseudomonadati</taxon>
        <taxon>Pseudomonadota</taxon>
        <taxon>Gammaproteobacteria</taxon>
        <taxon>Pseudomonadales</taxon>
        <taxon>Pseudomonadaceae</taxon>
        <taxon>Pseudomonas</taxon>
    </lineage>
</organism>
<name>A0A0N8RAR9_9PSED</name>
<protein>
    <submittedName>
        <fullName evidence="1">Uncharacterized protein</fullName>
    </submittedName>
</protein>
<evidence type="ECO:0000313" key="2">
    <source>
        <dbReference type="Proteomes" id="UP000051335"/>
    </source>
</evidence>
<proteinExistence type="predicted"/>
<evidence type="ECO:0000313" key="1">
    <source>
        <dbReference type="EMBL" id="KPX09959.1"/>
    </source>
</evidence>
<reference evidence="1 2" key="1">
    <citation type="submission" date="2015-09" db="EMBL/GenBank/DDBJ databases">
        <title>Genome announcement of multiple Pseudomonas syringae strains.</title>
        <authorList>
            <person name="Thakur S."/>
            <person name="Wang P.W."/>
            <person name="Gong Y."/>
            <person name="Weir B.S."/>
            <person name="Guttman D.S."/>
        </authorList>
    </citation>
    <scope>NUCLEOTIDE SEQUENCE [LARGE SCALE GENOMIC DNA]</scope>
    <source>
        <strain evidence="1 2">ICMP17001</strain>
    </source>
</reference>
<accession>A0A0N8RAR9</accession>
<dbReference type="PATRIC" id="fig|317659.3.peg.1172"/>